<keyword evidence="5 8" id="KW-1133">Transmembrane helix</keyword>
<gene>
    <name evidence="10" type="ORF">Aru02nite_59720</name>
</gene>
<reference evidence="10" key="1">
    <citation type="submission" date="2021-01" db="EMBL/GenBank/DDBJ databases">
        <title>Whole genome shotgun sequence of Actinocatenispora rupis NBRC 107355.</title>
        <authorList>
            <person name="Komaki H."/>
            <person name="Tamura T."/>
        </authorList>
    </citation>
    <scope>NUCLEOTIDE SEQUENCE</scope>
    <source>
        <strain evidence="10">NBRC 107355</strain>
    </source>
</reference>
<keyword evidence="6 8" id="KW-0472">Membrane</keyword>
<dbReference type="PANTHER" id="PTHR48020">
    <property type="entry name" value="PROTON MYO-INOSITOL COTRANSPORTER"/>
    <property type="match status" value="1"/>
</dbReference>
<dbReference type="GO" id="GO:0022857">
    <property type="term" value="F:transmembrane transporter activity"/>
    <property type="evidence" value="ECO:0007669"/>
    <property type="project" value="InterPro"/>
</dbReference>
<feature type="transmembrane region" description="Helical" evidence="8">
    <location>
        <begin position="391"/>
        <end position="411"/>
    </location>
</feature>
<accession>A0A8J3J6M4</accession>
<keyword evidence="3 7" id="KW-0813">Transport</keyword>
<dbReference type="InterPro" id="IPR003663">
    <property type="entry name" value="Sugar/inositol_transpt"/>
</dbReference>
<feature type="transmembrane region" description="Helical" evidence="8">
    <location>
        <begin position="328"/>
        <end position="347"/>
    </location>
</feature>
<dbReference type="EMBL" id="BOMB01000038">
    <property type="protein sequence ID" value="GID15083.1"/>
    <property type="molecule type" value="Genomic_DNA"/>
</dbReference>
<evidence type="ECO:0000256" key="5">
    <source>
        <dbReference type="ARBA" id="ARBA00022989"/>
    </source>
</evidence>
<dbReference type="InterPro" id="IPR020846">
    <property type="entry name" value="MFS_dom"/>
</dbReference>
<evidence type="ECO:0000259" key="9">
    <source>
        <dbReference type="PROSITE" id="PS50850"/>
    </source>
</evidence>
<dbReference type="GO" id="GO:0005886">
    <property type="term" value="C:plasma membrane"/>
    <property type="evidence" value="ECO:0007669"/>
    <property type="project" value="UniProtKB-SubCell"/>
</dbReference>
<proteinExistence type="inferred from homology"/>
<sequence>MTAEPRAARPVPPGRRPTFVAAFVGLAAAAVGLIYGYDTGAMAGALLFVKTDFGLSTLDQEMVTAAVTVGSILGALAARRLCDQLGRRRTMVAVACGYAVFAAASGFAPTYPVLLVARFLLGVAVGVSIVAAPIFVGESAPVRIRGRLLVTYQLATTLGIASAYFTDLALSGAGAWRWMLGVSGIPAVLVTLLVARLPETPHWQVMRGNIEAAAAALRRTRSAEEAATELAEIRAALAAHDRGTFRDLFRRPFRRAGVFVVGLGFFVQITGIAAIVAYSPMIFKAVGFTSDRSAILVTSLVQLAAIIGEITALFLVERAGRRPTLITGISLMAAANVVLALVFGLGVGPGVPAAIAVLGVIVFRIGYSAGFGSLVWVYASEALPAPLRSTGASTLLAVDLLANFVITMTFLSALTALGGATTFGIFFVLCAAALAFVVRFAPETKGRPLEEIHRYWTNGARWDRPRTTVRG</sequence>
<feature type="transmembrane region" description="Helical" evidence="8">
    <location>
        <begin position="353"/>
        <end position="379"/>
    </location>
</feature>
<evidence type="ECO:0000256" key="1">
    <source>
        <dbReference type="ARBA" id="ARBA00004651"/>
    </source>
</evidence>
<dbReference type="PROSITE" id="PS50850">
    <property type="entry name" value="MFS"/>
    <property type="match status" value="1"/>
</dbReference>
<keyword evidence="11" id="KW-1185">Reference proteome</keyword>
<evidence type="ECO:0000256" key="8">
    <source>
        <dbReference type="SAM" id="Phobius"/>
    </source>
</evidence>
<feature type="transmembrane region" description="Helical" evidence="8">
    <location>
        <begin position="295"/>
        <end position="316"/>
    </location>
</feature>
<feature type="transmembrane region" description="Helical" evidence="8">
    <location>
        <begin position="256"/>
        <end position="283"/>
    </location>
</feature>
<comment type="subcellular location">
    <subcellularLocation>
        <location evidence="1">Cell membrane</location>
        <topology evidence="1">Multi-pass membrane protein</topology>
    </subcellularLocation>
</comment>
<keyword evidence="4 8" id="KW-0812">Transmembrane</keyword>
<evidence type="ECO:0000256" key="2">
    <source>
        <dbReference type="ARBA" id="ARBA00010992"/>
    </source>
</evidence>
<dbReference type="PROSITE" id="PS00217">
    <property type="entry name" value="SUGAR_TRANSPORT_2"/>
    <property type="match status" value="1"/>
</dbReference>
<dbReference type="InterPro" id="IPR050814">
    <property type="entry name" value="Myo-inositol_Transporter"/>
</dbReference>
<dbReference type="PANTHER" id="PTHR48020:SF12">
    <property type="entry name" value="PROTON MYO-INOSITOL COTRANSPORTER"/>
    <property type="match status" value="1"/>
</dbReference>
<feature type="transmembrane region" description="Helical" evidence="8">
    <location>
        <begin position="62"/>
        <end position="78"/>
    </location>
</feature>
<dbReference type="SUPFAM" id="SSF103473">
    <property type="entry name" value="MFS general substrate transporter"/>
    <property type="match status" value="1"/>
</dbReference>
<organism evidence="10 11">
    <name type="scientific">Actinocatenispora rupis</name>
    <dbReference type="NCBI Taxonomy" id="519421"/>
    <lineage>
        <taxon>Bacteria</taxon>
        <taxon>Bacillati</taxon>
        <taxon>Actinomycetota</taxon>
        <taxon>Actinomycetes</taxon>
        <taxon>Micromonosporales</taxon>
        <taxon>Micromonosporaceae</taxon>
        <taxon>Actinocatenispora</taxon>
    </lineage>
</organism>
<evidence type="ECO:0000256" key="3">
    <source>
        <dbReference type="ARBA" id="ARBA00022448"/>
    </source>
</evidence>
<protein>
    <submittedName>
        <fullName evidence="10">Putative sugar-transport integral membrane protein</fullName>
    </submittedName>
</protein>
<feature type="domain" description="Major facilitator superfamily (MFS) profile" evidence="9">
    <location>
        <begin position="24"/>
        <end position="445"/>
    </location>
</feature>
<comment type="caution">
    <text evidence="10">The sequence shown here is derived from an EMBL/GenBank/DDBJ whole genome shotgun (WGS) entry which is preliminary data.</text>
</comment>
<evidence type="ECO:0000256" key="4">
    <source>
        <dbReference type="ARBA" id="ARBA00022692"/>
    </source>
</evidence>
<comment type="similarity">
    <text evidence="2 7">Belongs to the major facilitator superfamily. Sugar transporter (TC 2.A.1.1) family.</text>
</comment>
<feature type="transmembrane region" description="Helical" evidence="8">
    <location>
        <begin position="178"/>
        <end position="197"/>
    </location>
</feature>
<dbReference type="InterPro" id="IPR005829">
    <property type="entry name" value="Sugar_transporter_CS"/>
</dbReference>
<dbReference type="InterPro" id="IPR005828">
    <property type="entry name" value="MFS_sugar_transport-like"/>
</dbReference>
<feature type="transmembrane region" description="Helical" evidence="8">
    <location>
        <begin position="417"/>
        <end position="438"/>
    </location>
</feature>
<dbReference type="Proteomes" id="UP000612808">
    <property type="component" value="Unassembled WGS sequence"/>
</dbReference>
<name>A0A8J3J6M4_9ACTN</name>
<feature type="transmembrane region" description="Helical" evidence="8">
    <location>
        <begin position="19"/>
        <end position="37"/>
    </location>
</feature>
<dbReference type="Pfam" id="PF00083">
    <property type="entry name" value="Sugar_tr"/>
    <property type="match status" value="1"/>
</dbReference>
<evidence type="ECO:0000256" key="6">
    <source>
        <dbReference type="ARBA" id="ARBA00023136"/>
    </source>
</evidence>
<feature type="transmembrane region" description="Helical" evidence="8">
    <location>
        <begin position="115"/>
        <end position="136"/>
    </location>
</feature>
<dbReference type="Gene3D" id="1.20.1250.20">
    <property type="entry name" value="MFS general substrate transporter like domains"/>
    <property type="match status" value="1"/>
</dbReference>
<evidence type="ECO:0000313" key="10">
    <source>
        <dbReference type="EMBL" id="GID15083.1"/>
    </source>
</evidence>
<dbReference type="AlphaFoldDB" id="A0A8J3J6M4"/>
<dbReference type="NCBIfam" id="TIGR00879">
    <property type="entry name" value="SP"/>
    <property type="match status" value="1"/>
</dbReference>
<dbReference type="PROSITE" id="PS00216">
    <property type="entry name" value="SUGAR_TRANSPORT_1"/>
    <property type="match status" value="1"/>
</dbReference>
<feature type="transmembrane region" description="Helical" evidence="8">
    <location>
        <begin position="90"/>
        <end position="109"/>
    </location>
</feature>
<dbReference type="PRINTS" id="PR00171">
    <property type="entry name" value="SUGRTRNSPORT"/>
</dbReference>
<evidence type="ECO:0000256" key="7">
    <source>
        <dbReference type="RuleBase" id="RU003346"/>
    </source>
</evidence>
<dbReference type="InterPro" id="IPR036259">
    <property type="entry name" value="MFS_trans_sf"/>
</dbReference>
<feature type="transmembrane region" description="Helical" evidence="8">
    <location>
        <begin position="148"/>
        <end position="166"/>
    </location>
</feature>
<evidence type="ECO:0000313" key="11">
    <source>
        <dbReference type="Proteomes" id="UP000612808"/>
    </source>
</evidence>